<protein>
    <submittedName>
        <fullName evidence="1">Uncharacterized protein</fullName>
    </submittedName>
</protein>
<evidence type="ECO:0000313" key="1">
    <source>
        <dbReference type="EMBL" id="AFZ10550.1"/>
    </source>
</evidence>
<evidence type="ECO:0000313" key="2">
    <source>
        <dbReference type="Proteomes" id="UP000010478"/>
    </source>
</evidence>
<dbReference type="OrthoDB" id="517521at2"/>
<dbReference type="KEGG" id="oni:Osc7112_6398"/>
<geneLocation type="plasmid" evidence="1 2">
    <name>pOSC7112.01</name>
</geneLocation>
<proteinExistence type="predicted"/>
<organism evidence="1 2">
    <name type="scientific">Phormidium nigroviride PCC 7112</name>
    <dbReference type="NCBI Taxonomy" id="179408"/>
    <lineage>
        <taxon>Bacteria</taxon>
        <taxon>Bacillati</taxon>
        <taxon>Cyanobacteriota</taxon>
        <taxon>Cyanophyceae</taxon>
        <taxon>Oscillatoriophycideae</taxon>
        <taxon>Oscillatoriales</taxon>
        <taxon>Oscillatoriaceae</taxon>
        <taxon>Phormidium</taxon>
    </lineage>
</organism>
<dbReference type="Proteomes" id="UP000010478">
    <property type="component" value="Plasmid pOSC7112.01"/>
</dbReference>
<reference evidence="1 2" key="1">
    <citation type="submission" date="2012-05" db="EMBL/GenBank/DDBJ databases">
        <title>Finished plasmid 1 of genome of Oscillatoria sp. PCC 7112.</title>
        <authorList>
            <consortium name="US DOE Joint Genome Institute"/>
            <person name="Gugger M."/>
            <person name="Coursin T."/>
            <person name="Rippka R."/>
            <person name="Tandeau De Marsac N."/>
            <person name="Huntemann M."/>
            <person name="Wei C.-L."/>
            <person name="Han J."/>
            <person name="Detter J.C."/>
            <person name="Han C."/>
            <person name="Tapia R."/>
            <person name="Davenport K."/>
            <person name="Daligault H."/>
            <person name="Erkkila T."/>
            <person name="Gu W."/>
            <person name="Munk A.C.C."/>
            <person name="Teshima H."/>
            <person name="Xu Y."/>
            <person name="Chain P."/>
            <person name="Chen A."/>
            <person name="Krypides N."/>
            <person name="Mavromatis K."/>
            <person name="Markowitz V."/>
            <person name="Szeto E."/>
            <person name="Ivanova N."/>
            <person name="Mikhailova N."/>
            <person name="Ovchinnikova G."/>
            <person name="Pagani I."/>
            <person name="Pati A."/>
            <person name="Goodwin L."/>
            <person name="Peters L."/>
            <person name="Pitluck S."/>
            <person name="Woyke T."/>
            <person name="Kerfeld C."/>
        </authorList>
    </citation>
    <scope>NUCLEOTIDE SEQUENCE [LARGE SCALE GENOMIC DNA]</scope>
    <source>
        <strain evidence="1 2">PCC 7112</strain>
        <plasmid evidence="1 2">pOSC7112.01</plasmid>
    </source>
</reference>
<dbReference type="EMBL" id="CP003615">
    <property type="protein sequence ID" value="AFZ10550.1"/>
    <property type="molecule type" value="Genomic_DNA"/>
</dbReference>
<keyword evidence="1" id="KW-0614">Plasmid</keyword>
<sequence>MNGHNLNLLPVPLPPMLPEMVGIVADSRYFAMFYMGSKATWTDGRGLGTFSYYAVYEPLTEHPALALDLEPYHLGSDDEFPTHAIVCDRLEGKMYVGDYPEVEKFLNIQHPPLPTLSPEEVEQQRQRIEEELANFDISTFQKLGMFELLAGHNQQQKQELVELGHWLDQQVTEDLLRRYLEAANKGNWTAISVLQKFLQRIHKNF</sequence>
<gene>
    <name evidence="1" type="ORF">Osc7112_6398</name>
</gene>
<dbReference type="AlphaFoldDB" id="K9VTM5"/>
<dbReference type="HOGENOM" id="CLU_1336393_0_0_3"/>
<name>K9VTM5_9CYAN</name>
<accession>K9VTM5</accession>
<dbReference type="RefSeq" id="WP_015211722.1">
    <property type="nucleotide sequence ID" value="NC_019763.1"/>
</dbReference>
<keyword evidence="2" id="KW-1185">Reference proteome</keyword>